<evidence type="ECO:0000313" key="3">
    <source>
        <dbReference type="EMBL" id="RWR90429.1"/>
    </source>
</evidence>
<evidence type="ECO:0000256" key="1">
    <source>
        <dbReference type="SAM" id="MobiDB-lite"/>
    </source>
</evidence>
<gene>
    <name evidence="3" type="ORF">CKAN_01952200</name>
</gene>
<feature type="compositionally biased region" description="Basic and acidic residues" evidence="1">
    <location>
        <begin position="33"/>
        <end position="42"/>
    </location>
</feature>
<feature type="region of interest" description="Disordered" evidence="1">
    <location>
        <begin position="28"/>
        <end position="137"/>
    </location>
</feature>
<protein>
    <submittedName>
        <fullName evidence="3">Uncharacterized protein</fullName>
    </submittedName>
</protein>
<dbReference type="PANTHER" id="PTHR34379:SF3">
    <property type="entry name" value="PROTEIN, PUTATIVE-RELATED"/>
    <property type="match status" value="1"/>
</dbReference>
<evidence type="ECO:0000256" key="2">
    <source>
        <dbReference type="SAM" id="Phobius"/>
    </source>
</evidence>
<dbReference type="AlphaFoldDB" id="A0A443PI42"/>
<keyword evidence="2" id="KW-0812">Transmembrane</keyword>
<proteinExistence type="predicted"/>
<evidence type="ECO:0000313" key="4">
    <source>
        <dbReference type="Proteomes" id="UP000283530"/>
    </source>
</evidence>
<organism evidence="3 4">
    <name type="scientific">Cinnamomum micranthum f. kanehirae</name>
    <dbReference type="NCBI Taxonomy" id="337451"/>
    <lineage>
        <taxon>Eukaryota</taxon>
        <taxon>Viridiplantae</taxon>
        <taxon>Streptophyta</taxon>
        <taxon>Embryophyta</taxon>
        <taxon>Tracheophyta</taxon>
        <taxon>Spermatophyta</taxon>
        <taxon>Magnoliopsida</taxon>
        <taxon>Magnoliidae</taxon>
        <taxon>Laurales</taxon>
        <taxon>Lauraceae</taxon>
        <taxon>Cinnamomum</taxon>
    </lineage>
</organism>
<keyword evidence="4" id="KW-1185">Reference proteome</keyword>
<dbReference type="EMBL" id="QPKB01000008">
    <property type="protein sequence ID" value="RWR90429.1"/>
    <property type="molecule type" value="Genomic_DNA"/>
</dbReference>
<reference evidence="3 4" key="1">
    <citation type="journal article" date="2019" name="Nat. Plants">
        <title>Stout camphor tree genome fills gaps in understanding of flowering plant genome evolution.</title>
        <authorList>
            <person name="Chaw S.M."/>
            <person name="Liu Y.C."/>
            <person name="Wu Y.W."/>
            <person name="Wang H.Y."/>
            <person name="Lin C.I."/>
            <person name="Wu C.S."/>
            <person name="Ke H.M."/>
            <person name="Chang L.Y."/>
            <person name="Hsu C.Y."/>
            <person name="Yang H.T."/>
            <person name="Sudianto E."/>
            <person name="Hsu M.H."/>
            <person name="Wu K.P."/>
            <person name="Wang L.N."/>
            <person name="Leebens-Mack J.H."/>
            <person name="Tsai I.J."/>
        </authorList>
    </citation>
    <scope>NUCLEOTIDE SEQUENCE [LARGE SCALE GENOMIC DNA]</scope>
    <source>
        <strain evidence="4">cv. Chaw 1501</strain>
        <tissue evidence="3">Young leaves</tissue>
    </source>
</reference>
<feature type="compositionally biased region" description="Basic and acidic residues" evidence="1">
    <location>
        <begin position="1"/>
        <end position="13"/>
    </location>
</feature>
<feature type="transmembrane region" description="Helical" evidence="2">
    <location>
        <begin position="148"/>
        <end position="174"/>
    </location>
</feature>
<dbReference type="OrthoDB" id="1886721at2759"/>
<dbReference type="PANTHER" id="PTHR34379">
    <property type="entry name" value="OS07G0553800 PROTEIN"/>
    <property type="match status" value="1"/>
</dbReference>
<accession>A0A443PI42</accession>
<feature type="compositionally biased region" description="Polar residues" evidence="1">
    <location>
        <begin position="80"/>
        <end position="91"/>
    </location>
</feature>
<comment type="caution">
    <text evidence="3">The sequence shown here is derived from an EMBL/GenBank/DDBJ whole genome shotgun (WGS) entry which is preliminary data.</text>
</comment>
<keyword evidence="2" id="KW-0472">Membrane</keyword>
<name>A0A443PI42_9MAGN</name>
<dbReference type="InterPro" id="IPR040411">
    <property type="entry name" value="At5g23160-like"/>
</dbReference>
<feature type="region of interest" description="Disordered" evidence="1">
    <location>
        <begin position="1"/>
        <end position="20"/>
    </location>
</feature>
<dbReference type="Proteomes" id="UP000283530">
    <property type="component" value="Unassembled WGS sequence"/>
</dbReference>
<keyword evidence="2" id="KW-1133">Transmembrane helix</keyword>
<sequence length="226" mass="24662">MGEVTKRVSEKTVAKRQNRGLRYCRDVGVAVTEAEKGDLDKSRKSKLGSGKLQRTEPQNSIPAVESRKPITTAAKDDTCSIPTRKTGTQPGSPEAEPGRSLTTSSTFPPPSRRKSAQTAGTSRLSGRKAGREDDPLAGKLDPTVGISILIVTLAILLLWGRFCAVVCTSAWFYFIPRLKTAGKSEKVVENQMDCGKPDIESSEYKKKVVLEGLLERNHRNQFTGTL</sequence>